<dbReference type="RefSeq" id="WP_185748845.1">
    <property type="nucleotide sequence ID" value="NZ_VFPM01000001.1"/>
</dbReference>
<dbReference type="EMBL" id="VFPM01000001">
    <property type="protein sequence ID" value="TQM63999.1"/>
    <property type="molecule type" value="Genomic_DNA"/>
</dbReference>
<keyword evidence="4 6" id="KW-1133">Transmembrane helix</keyword>
<dbReference type="PANTHER" id="PTHR30250:SF26">
    <property type="entry name" value="PSMA PROTEIN"/>
    <property type="match status" value="1"/>
</dbReference>
<reference evidence="7 8" key="1">
    <citation type="submission" date="2019-06" db="EMBL/GenBank/DDBJ databases">
        <title>Genome sequencing of plant associated microbes to promote plant fitness in Sorghum bicolor and Oryza sativa.</title>
        <authorList>
            <person name="Coleman-Derr D."/>
        </authorList>
    </citation>
    <scope>NUCLEOTIDE SEQUENCE [LARGE SCALE GENOMIC DNA]</scope>
    <source>
        <strain evidence="7 8">KV-663</strain>
    </source>
</reference>
<dbReference type="GO" id="GO:0005886">
    <property type="term" value="C:plasma membrane"/>
    <property type="evidence" value="ECO:0007669"/>
    <property type="project" value="UniProtKB-SubCell"/>
</dbReference>
<evidence type="ECO:0000256" key="6">
    <source>
        <dbReference type="SAM" id="Phobius"/>
    </source>
</evidence>
<keyword evidence="2" id="KW-1003">Cell membrane</keyword>
<dbReference type="AlphaFoldDB" id="A0A543I090"/>
<feature type="transmembrane region" description="Helical" evidence="6">
    <location>
        <begin position="393"/>
        <end position="412"/>
    </location>
</feature>
<comment type="subcellular location">
    <subcellularLocation>
        <location evidence="1">Cell membrane</location>
        <topology evidence="1">Multi-pass membrane protein</topology>
    </subcellularLocation>
</comment>
<evidence type="ECO:0000256" key="3">
    <source>
        <dbReference type="ARBA" id="ARBA00022692"/>
    </source>
</evidence>
<feature type="transmembrane region" description="Helical" evidence="6">
    <location>
        <begin position="268"/>
        <end position="289"/>
    </location>
</feature>
<dbReference type="Pfam" id="PF01943">
    <property type="entry name" value="Polysacc_synt"/>
    <property type="match status" value="1"/>
</dbReference>
<dbReference type="PANTHER" id="PTHR30250">
    <property type="entry name" value="PST FAMILY PREDICTED COLANIC ACID TRANSPORTER"/>
    <property type="match status" value="1"/>
</dbReference>
<feature type="transmembrane region" description="Helical" evidence="6">
    <location>
        <begin position="75"/>
        <end position="101"/>
    </location>
</feature>
<accession>A0A543I090</accession>
<keyword evidence="8" id="KW-1185">Reference proteome</keyword>
<organism evidence="7 8">
    <name type="scientific">Humibacillus xanthopallidus</name>
    <dbReference type="NCBI Taxonomy" id="412689"/>
    <lineage>
        <taxon>Bacteria</taxon>
        <taxon>Bacillati</taxon>
        <taxon>Actinomycetota</taxon>
        <taxon>Actinomycetes</taxon>
        <taxon>Micrococcales</taxon>
        <taxon>Intrasporangiaceae</taxon>
        <taxon>Humibacillus</taxon>
    </lineage>
</organism>
<keyword evidence="5 6" id="KW-0472">Membrane</keyword>
<sequence>MTTPDGMPPQDPDELGPAAVLGQPTEEALNRGALQERAVRGVTWTMIHTVIAIPVAFVVNLLIARVLGAADYGRLAFLTALMEFVSGLLASGFGAAVMQFGSKAHAAGRTQEVAALLSKWQGFRVLFAMPILSLVVVFATDVSPAAIAVAVVFGVVLPSTLDGAAACLGIENKTAAGAKITLITSLVTQAAVVAVLLLVGTPEAVWFTRLIVSGVAIAMCLIPISKAYRRAVLRPTLPRQLPPGFLRFAVLMGASGVVGGLVTSRSEIFVMNAIATPAAVGIFALAFGLSSHVFAPAQAFLGPLIPAISGLREVDSAAVQPAFRRVMRVGSTVVGLLCAGVIAPLAALVPSLYGAEFAQAAPVVVALSISAGLVTCFNPVYAFVTSRLSGGSILKANLVALALDLGLAFALIPSIGVWGAVIANAAGALTTLSILLRLELRQLGLRVVDLLTDTVPVLHGSVVAAVAFFASEGVGVPPLVRAIALGLLGTAAYLGGVRLLRSGLTPTDAEVLSRGLPAPVRPVGGIVVRLITGRVAA</sequence>
<comment type="caution">
    <text evidence="7">The sequence shown here is derived from an EMBL/GenBank/DDBJ whole genome shotgun (WGS) entry which is preliminary data.</text>
</comment>
<feature type="transmembrane region" description="Helical" evidence="6">
    <location>
        <begin position="359"/>
        <end position="381"/>
    </location>
</feature>
<evidence type="ECO:0000256" key="4">
    <source>
        <dbReference type="ARBA" id="ARBA00022989"/>
    </source>
</evidence>
<feature type="transmembrane region" description="Helical" evidence="6">
    <location>
        <begin position="333"/>
        <end position="353"/>
    </location>
</feature>
<keyword evidence="3 6" id="KW-0812">Transmembrane</keyword>
<evidence type="ECO:0000256" key="2">
    <source>
        <dbReference type="ARBA" id="ARBA00022475"/>
    </source>
</evidence>
<dbReference type="InterPro" id="IPR002797">
    <property type="entry name" value="Polysacc_synth"/>
</dbReference>
<name>A0A543I090_9MICO</name>
<dbReference type="Proteomes" id="UP000316747">
    <property type="component" value="Unassembled WGS sequence"/>
</dbReference>
<feature type="transmembrane region" description="Helical" evidence="6">
    <location>
        <begin position="245"/>
        <end position="262"/>
    </location>
</feature>
<feature type="transmembrane region" description="Helical" evidence="6">
    <location>
        <begin position="145"/>
        <end position="168"/>
    </location>
</feature>
<feature type="transmembrane region" description="Helical" evidence="6">
    <location>
        <begin position="206"/>
        <end position="224"/>
    </location>
</feature>
<feature type="transmembrane region" description="Helical" evidence="6">
    <location>
        <begin position="41"/>
        <end position="63"/>
    </location>
</feature>
<proteinExistence type="predicted"/>
<feature type="transmembrane region" description="Helical" evidence="6">
    <location>
        <begin position="482"/>
        <end position="500"/>
    </location>
</feature>
<protein>
    <submittedName>
        <fullName evidence="7">O-antigen/teichoic acid export membrane protein</fullName>
    </submittedName>
</protein>
<evidence type="ECO:0000313" key="8">
    <source>
        <dbReference type="Proteomes" id="UP000316747"/>
    </source>
</evidence>
<evidence type="ECO:0000256" key="5">
    <source>
        <dbReference type="ARBA" id="ARBA00023136"/>
    </source>
</evidence>
<evidence type="ECO:0000313" key="7">
    <source>
        <dbReference type="EMBL" id="TQM63999.1"/>
    </source>
</evidence>
<gene>
    <name evidence="7" type="ORF">FBY41_0357</name>
</gene>
<evidence type="ECO:0000256" key="1">
    <source>
        <dbReference type="ARBA" id="ARBA00004651"/>
    </source>
</evidence>
<dbReference type="InterPro" id="IPR050833">
    <property type="entry name" value="Poly_Biosynth_Transport"/>
</dbReference>
<feature type="transmembrane region" description="Helical" evidence="6">
    <location>
        <begin position="180"/>
        <end position="200"/>
    </location>
</feature>